<keyword evidence="1" id="KW-0732">Signal</keyword>
<dbReference type="AlphaFoldDB" id="A0A2M4DEY9"/>
<sequence length="80" mass="9669">MRRLLLLLLLPLTPWWWSRGKIQTASRFSIQLRSSVRWKPIFLSNLAASCPTRSRDNRMDICNPLRWRYSFFVKELFRLG</sequence>
<feature type="chain" id="PRO_5014805177" evidence="1">
    <location>
        <begin position="21"/>
        <end position="80"/>
    </location>
</feature>
<feature type="signal peptide" evidence="1">
    <location>
        <begin position="1"/>
        <end position="20"/>
    </location>
</feature>
<evidence type="ECO:0000256" key="1">
    <source>
        <dbReference type="SAM" id="SignalP"/>
    </source>
</evidence>
<proteinExistence type="predicted"/>
<organism evidence="2">
    <name type="scientific">Anopheles darlingi</name>
    <name type="common">Mosquito</name>
    <dbReference type="NCBI Taxonomy" id="43151"/>
    <lineage>
        <taxon>Eukaryota</taxon>
        <taxon>Metazoa</taxon>
        <taxon>Ecdysozoa</taxon>
        <taxon>Arthropoda</taxon>
        <taxon>Hexapoda</taxon>
        <taxon>Insecta</taxon>
        <taxon>Pterygota</taxon>
        <taxon>Neoptera</taxon>
        <taxon>Endopterygota</taxon>
        <taxon>Diptera</taxon>
        <taxon>Nematocera</taxon>
        <taxon>Culicoidea</taxon>
        <taxon>Culicidae</taxon>
        <taxon>Anophelinae</taxon>
        <taxon>Anopheles</taxon>
    </lineage>
</organism>
<accession>A0A2M4DEY9</accession>
<name>A0A2M4DEY9_ANODA</name>
<protein>
    <submittedName>
        <fullName evidence="2">Putative secreted protein</fullName>
    </submittedName>
</protein>
<evidence type="ECO:0000313" key="2">
    <source>
        <dbReference type="EMBL" id="MBW76147.1"/>
    </source>
</evidence>
<reference evidence="2" key="1">
    <citation type="submission" date="2018-01" db="EMBL/GenBank/DDBJ databases">
        <title>An insight into the sialome of Amazonian anophelines.</title>
        <authorList>
            <person name="Ribeiro J.M."/>
            <person name="Scarpassa V."/>
            <person name="Calvo E."/>
        </authorList>
    </citation>
    <scope>NUCLEOTIDE SEQUENCE</scope>
</reference>
<dbReference type="EMBL" id="GGFL01011969">
    <property type="protein sequence ID" value="MBW76147.1"/>
    <property type="molecule type" value="Transcribed_RNA"/>
</dbReference>